<evidence type="ECO:0000259" key="1">
    <source>
        <dbReference type="Pfam" id="PF01642"/>
    </source>
</evidence>
<dbReference type="GO" id="GO:0031419">
    <property type="term" value="F:cobalamin binding"/>
    <property type="evidence" value="ECO:0007669"/>
    <property type="project" value="InterPro"/>
</dbReference>
<dbReference type="SUPFAM" id="SSF51703">
    <property type="entry name" value="Cobalamin (vitamin B12)-dependent enzymes"/>
    <property type="match status" value="1"/>
</dbReference>
<gene>
    <name evidence="2" type="ORF">IQB77_21930</name>
</gene>
<sequence length="76" mass="8590">MALWPSLLPVSRATAHIEISYTLPHVLDYVRTVTKAANVIDMFATRLPFFCALSLSHLLYIVKFCAGRFFLAHPLI</sequence>
<proteinExistence type="predicted"/>
<dbReference type="AlphaFoldDB" id="A0AA41BKR2"/>
<dbReference type="Proteomes" id="UP000644282">
    <property type="component" value="Unassembled WGS sequence"/>
</dbReference>
<reference evidence="2" key="1">
    <citation type="submission" date="2020-10" db="EMBL/GenBank/DDBJ databases">
        <title>New Zealand Leptospira genomics.</title>
        <authorList>
            <person name="Wilkinson D.A."/>
            <person name="Nisa S."/>
            <person name="Moinet M."/>
            <person name="Benschop J."/>
        </authorList>
    </citation>
    <scope>NUCLEOTIDE SEQUENCE</scope>
    <source>
        <strain evidence="2">ESR8</strain>
    </source>
</reference>
<dbReference type="Gene3D" id="3.20.20.240">
    <property type="entry name" value="Methylmalonyl-CoA mutase"/>
    <property type="match status" value="1"/>
</dbReference>
<accession>A0AA41BKR2</accession>
<evidence type="ECO:0000313" key="2">
    <source>
        <dbReference type="EMBL" id="MBE8432366.1"/>
    </source>
</evidence>
<evidence type="ECO:0000313" key="3">
    <source>
        <dbReference type="Proteomes" id="UP000644282"/>
    </source>
</evidence>
<dbReference type="InterPro" id="IPR006099">
    <property type="entry name" value="MeMalonylCoA_mutase_a/b_cat"/>
</dbReference>
<organism evidence="2 3">
    <name type="scientific">Leptospira interrogans serovar Pomona</name>
    <dbReference type="NCBI Taxonomy" id="44276"/>
    <lineage>
        <taxon>Bacteria</taxon>
        <taxon>Pseudomonadati</taxon>
        <taxon>Spirochaetota</taxon>
        <taxon>Spirochaetia</taxon>
        <taxon>Leptospirales</taxon>
        <taxon>Leptospiraceae</taxon>
        <taxon>Leptospira</taxon>
    </lineage>
</organism>
<dbReference type="EMBL" id="JADDXF010000572">
    <property type="protein sequence ID" value="MBE8432366.1"/>
    <property type="molecule type" value="Genomic_DNA"/>
</dbReference>
<protein>
    <recommendedName>
        <fullName evidence="1">Methylmalonyl-CoA mutase alpha/beta chain catalytic domain-containing protein</fullName>
    </recommendedName>
</protein>
<dbReference type="Pfam" id="PF01642">
    <property type="entry name" value="MM_CoA_mutase"/>
    <property type="match status" value="1"/>
</dbReference>
<dbReference type="GO" id="GO:0016866">
    <property type="term" value="F:intramolecular transferase activity"/>
    <property type="evidence" value="ECO:0007669"/>
    <property type="project" value="InterPro"/>
</dbReference>
<name>A0AA41BKR2_LEPIR</name>
<feature type="domain" description="Methylmalonyl-CoA mutase alpha/beta chain catalytic" evidence="1">
    <location>
        <begin position="13"/>
        <end position="72"/>
    </location>
</feature>
<comment type="caution">
    <text evidence="2">The sequence shown here is derived from an EMBL/GenBank/DDBJ whole genome shotgun (WGS) entry which is preliminary data.</text>
</comment>
<dbReference type="InterPro" id="IPR016176">
    <property type="entry name" value="Cbl-dep_enz_cat"/>
</dbReference>